<protein>
    <submittedName>
        <fullName evidence="1">Uncharacterized protein</fullName>
    </submittedName>
</protein>
<accession>A0ACC2UWB1</accession>
<dbReference type="EMBL" id="JASBWT010000080">
    <property type="protein sequence ID" value="KAJ9090886.1"/>
    <property type="molecule type" value="Genomic_DNA"/>
</dbReference>
<dbReference type="Proteomes" id="UP001227268">
    <property type="component" value="Unassembled WGS sequence"/>
</dbReference>
<evidence type="ECO:0000313" key="1">
    <source>
        <dbReference type="EMBL" id="KAJ9090886.1"/>
    </source>
</evidence>
<organism evidence="1 2">
    <name type="scientific">Naganishia friedmannii</name>
    <dbReference type="NCBI Taxonomy" id="89922"/>
    <lineage>
        <taxon>Eukaryota</taxon>
        <taxon>Fungi</taxon>
        <taxon>Dikarya</taxon>
        <taxon>Basidiomycota</taxon>
        <taxon>Agaricomycotina</taxon>
        <taxon>Tremellomycetes</taxon>
        <taxon>Filobasidiales</taxon>
        <taxon>Filobasidiaceae</taxon>
        <taxon>Naganishia</taxon>
    </lineage>
</organism>
<keyword evidence="2" id="KW-1185">Reference proteome</keyword>
<evidence type="ECO:0000313" key="2">
    <source>
        <dbReference type="Proteomes" id="UP001227268"/>
    </source>
</evidence>
<proteinExistence type="predicted"/>
<reference evidence="1" key="1">
    <citation type="submission" date="2023-04" db="EMBL/GenBank/DDBJ databases">
        <title>Draft Genome sequencing of Naganishia species isolated from polar environments using Oxford Nanopore Technology.</title>
        <authorList>
            <person name="Leo P."/>
            <person name="Venkateswaran K."/>
        </authorList>
    </citation>
    <scope>NUCLEOTIDE SEQUENCE</scope>
    <source>
        <strain evidence="1">MNA-CCFEE 5423</strain>
    </source>
</reference>
<gene>
    <name evidence="1" type="ORF">QFC21_007363</name>
</gene>
<comment type="caution">
    <text evidence="1">The sequence shown here is derived from an EMBL/GenBank/DDBJ whole genome shotgun (WGS) entry which is preliminary data.</text>
</comment>
<name>A0ACC2UWB1_9TREE</name>
<sequence>MPKAKPSGNTKSATKKKKAPPVTEEAMPKKKSVERVKKNTRKGKDKEAAQVPRPRPRKKTADAVTSPTALDPEIRGAHHPAPRADTPLAVTVNDTTTPAKASHKTHHVTSEMSSGSAQQVAMEVVMEENRRLKEQLGGRTYVSVERPSERKRNNPYDIAPLRKILGLHPLPEDPDYLKELKNEAYNFLRETARDIVGDQQLARTLDRGAHWDNLLEDKQKELRDQFIQAARKGGAFGLTFFTKPSTGSEHKFTMDWPANELIKTVLRDQRVGMENSKSKLLYGNAVFNEVQRQFDGRCSFPSEPIVRQVKGPKKHTLGRPRKDPLLQASLSMTPESKSGLKELEKTIREKYRAFSGTPEFSFEPTGNIIMPTPKPAAKKKQKMGIQHGPTHPHNTGTSLNTFLVPIPDSDIASAKTTSAHTHPVASVDMSINDIEKAYGGFISKGAEEMMDDDAEKGLGGDFEGQNLSLPDHDEEDDEDQDQEHDSDDDKQDLTASGSDLSSSESSGFEQG</sequence>